<organism evidence="1 2">
    <name type="scientific">Hydrobacter penzbergensis</name>
    <dbReference type="NCBI Taxonomy" id="1235997"/>
    <lineage>
        <taxon>Bacteria</taxon>
        <taxon>Pseudomonadati</taxon>
        <taxon>Bacteroidota</taxon>
        <taxon>Chitinophagia</taxon>
        <taxon>Chitinophagales</taxon>
        <taxon>Chitinophagaceae</taxon>
        <taxon>Hydrobacter</taxon>
    </lineage>
</organism>
<proteinExistence type="predicted"/>
<accession>A0A8X8IEH7</accession>
<dbReference type="RefSeq" id="WP_139173859.1">
    <property type="nucleotide sequence ID" value="NZ_FNNO01000005.1"/>
</dbReference>
<dbReference type="InterPro" id="IPR019410">
    <property type="entry name" value="Methyltransf_16"/>
</dbReference>
<protein>
    <submittedName>
        <fullName evidence="1">Predicted nicotinamide N-methyase</fullName>
    </submittedName>
</protein>
<dbReference type="AlphaFoldDB" id="A0A8X8IEH7"/>
<reference evidence="1 2" key="1">
    <citation type="submission" date="2016-10" db="EMBL/GenBank/DDBJ databases">
        <authorList>
            <person name="Varghese N."/>
            <person name="Submissions S."/>
        </authorList>
    </citation>
    <scope>NUCLEOTIDE SEQUENCE [LARGE SCALE GENOMIC DNA]</scope>
    <source>
        <strain evidence="1 2">DSM 25353</strain>
    </source>
</reference>
<evidence type="ECO:0000313" key="2">
    <source>
        <dbReference type="Proteomes" id="UP000198711"/>
    </source>
</evidence>
<evidence type="ECO:0000313" key="1">
    <source>
        <dbReference type="EMBL" id="SDW68486.1"/>
    </source>
</evidence>
<dbReference type="SUPFAM" id="SSF53335">
    <property type="entry name" value="S-adenosyl-L-methionine-dependent methyltransferases"/>
    <property type="match status" value="1"/>
</dbReference>
<dbReference type="PANTHER" id="PTHR14614">
    <property type="entry name" value="HEPATOCELLULAR CARCINOMA-ASSOCIATED ANTIGEN"/>
    <property type="match status" value="1"/>
</dbReference>
<keyword evidence="2" id="KW-1185">Reference proteome</keyword>
<dbReference type="Proteomes" id="UP000198711">
    <property type="component" value="Unassembled WGS sequence"/>
</dbReference>
<gene>
    <name evidence="1" type="ORF">SAMN05444410_1052</name>
</gene>
<dbReference type="InterPro" id="IPR029063">
    <property type="entry name" value="SAM-dependent_MTases_sf"/>
</dbReference>
<dbReference type="Gene3D" id="3.40.50.150">
    <property type="entry name" value="Vaccinia Virus protein VP39"/>
    <property type="match status" value="1"/>
</dbReference>
<dbReference type="Pfam" id="PF10294">
    <property type="entry name" value="Methyltransf_16"/>
    <property type="match status" value="1"/>
</dbReference>
<dbReference type="EMBL" id="FNNO01000005">
    <property type="protein sequence ID" value="SDW68486.1"/>
    <property type="molecule type" value="Genomic_DNA"/>
</dbReference>
<sequence length="211" mass="24153">MIFELELRHFEWDGHQQSLYVPNQEQVRHLYQQNTTAPFPYWARLWPAAIAMGRWLVENRSLLRNKKVLELAAGLALPSLIAAHYAGEVCCSDYLPEPLAVVARSIAHHQLTSIQCQLLNWHHLPADIETDILLLSDVNYHSSEFDALMRVIMHFLHKGTRIVLTTPQRLAAKPFIEKLLPFCTTQKEMAIDHDGSITIISLLQLGEEKTV</sequence>
<name>A0A8X8IEH7_9BACT</name>
<comment type="caution">
    <text evidence="1">The sequence shown here is derived from an EMBL/GenBank/DDBJ whole genome shotgun (WGS) entry which is preliminary data.</text>
</comment>